<evidence type="ECO:0000256" key="6">
    <source>
        <dbReference type="SAM" id="MobiDB-lite"/>
    </source>
</evidence>
<sequence length="281" mass="31123">MPIKKYNPTTSGRRISSVDAFADITKTEPEKKLTVFRKSVGGRNAQGRITVRHRGGGARRYVRVVDYKQDKFDVPAKVAAIEYDPNRGARLALLHYRDGEKRYVVATQGLKVGDVIVSSMNRVEIKPGNRMPLEQIPVGITVHSIELVPGNGGQLVRGAGLSARYMALEGKYAQLKMPSGEIRLISRLSMATVGVVSNPDYRLIRWGKAGRSRHLGIRPTVRGKAMNPVDHPHGGGEGRHPIGLKHPKTPWGKPALGVKTRRTKLASDKLIVQRRNKKRKK</sequence>
<dbReference type="Pfam" id="PF03947">
    <property type="entry name" value="Ribosomal_L2_C"/>
    <property type="match status" value="1"/>
</dbReference>
<evidence type="ECO:0000313" key="9">
    <source>
        <dbReference type="EMBL" id="OGM01283.1"/>
    </source>
</evidence>
<name>A0A1F7WER0_9BACT</name>
<feature type="region of interest" description="Disordered" evidence="6">
    <location>
        <begin position="222"/>
        <end position="281"/>
    </location>
</feature>
<dbReference type="Gene3D" id="4.10.950.10">
    <property type="entry name" value="Ribosomal protein L2, domain 3"/>
    <property type="match status" value="1"/>
</dbReference>
<evidence type="ECO:0000259" key="8">
    <source>
        <dbReference type="SMART" id="SM01383"/>
    </source>
</evidence>
<dbReference type="STRING" id="1802424.A2480_02035"/>
<dbReference type="InterPro" id="IPR014722">
    <property type="entry name" value="Rib_uL2_dom2"/>
</dbReference>
<dbReference type="FunFam" id="4.10.950.10:FF:000001">
    <property type="entry name" value="50S ribosomal protein L2"/>
    <property type="match status" value="1"/>
</dbReference>
<dbReference type="GO" id="GO:0019843">
    <property type="term" value="F:rRNA binding"/>
    <property type="evidence" value="ECO:0007669"/>
    <property type="project" value="UniProtKB-UniRule"/>
</dbReference>
<comment type="caution">
    <text evidence="9">The sequence shown here is derived from an EMBL/GenBank/DDBJ whole genome shotgun (WGS) entry which is preliminary data.</text>
</comment>
<keyword evidence="5" id="KW-0694">RNA-binding</keyword>
<dbReference type="InterPro" id="IPR012340">
    <property type="entry name" value="NA-bd_OB-fold"/>
</dbReference>
<dbReference type="SUPFAM" id="SSF50104">
    <property type="entry name" value="Translation proteins SH3-like domain"/>
    <property type="match status" value="1"/>
</dbReference>
<dbReference type="GO" id="GO:0015934">
    <property type="term" value="C:large ribosomal subunit"/>
    <property type="evidence" value="ECO:0007669"/>
    <property type="project" value="InterPro"/>
</dbReference>
<dbReference type="Pfam" id="PF00181">
    <property type="entry name" value="Ribosomal_L2_N"/>
    <property type="match status" value="1"/>
</dbReference>
<dbReference type="Gene3D" id="2.30.30.30">
    <property type="match status" value="1"/>
</dbReference>
<evidence type="ECO:0000259" key="7">
    <source>
        <dbReference type="SMART" id="SM01382"/>
    </source>
</evidence>
<dbReference type="GO" id="GO:0003735">
    <property type="term" value="F:structural constituent of ribosome"/>
    <property type="evidence" value="ECO:0007669"/>
    <property type="project" value="InterPro"/>
</dbReference>
<dbReference type="GO" id="GO:0002181">
    <property type="term" value="P:cytoplasmic translation"/>
    <property type="evidence" value="ECO:0007669"/>
    <property type="project" value="TreeGrafter"/>
</dbReference>
<dbReference type="EMBL" id="MGFG01000010">
    <property type="protein sequence ID" value="OGM01283.1"/>
    <property type="molecule type" value="Genomic_DNA"/>
</dbReference>
<keyword evidence="5" id="KW-0699">rRNA-binding</keyword>
<dbReference type="GO" id="GO:0016740">
    <property type="term" value="F:transferase activity"/>
    <property type="evidence" value="ECO:0007669"/>
    <property type="project" value="InterPro"/>
</dbReference>
<comment type="similarity">
    <text evidence="1 5">Belongs to the universal ribosomal protein uL2 family.</text>
</comment>
<dbReference type="AlphaFoldDB" id="A0A1F7WER0"/>
<reference evidence="9 10" key="1">
    <citation type="journal article" date="2016" name="Nat. Commun.">
        <title>Thousands of microbial genomes shed light on interconnected biogeochemical processes in an aquifer system.</title>
        <authorList>
            <person name="Anantharaman K."/>
            <person name="Brown C.T."/>
            <person name="Hug L.A."/>
            <person name="Sharon I."/>
            <person name="Castelle C.J."/>
            <person name="Probst A.J."/>
            <person name="Thomas B.C."/>
            <person name="Singh A."/>
            <person name="Wilkins M.J."/>
            <person name="Karaoz U."/>
            <person name="Brodie E.L."/>
            <person name="Williams K.H."/>
            <person name="Hubbard S.S."/>
            <person name="Banfield J.F."/>
        </authorList>
    </citation>
    <scope>NUCLEOTIDE SEQUENCE [LARGE SCALE GENOMIC DNA]</scope>
</reference>
<feature type="domain" description="Large ribosomal subunit protein uL2 RNA-binding" evidence="8">
    <location>
        <begin position="42"/>
        <end position="118"/>
    </location>
</feature>
<dbReference type="Gene3D" id="2.40.50.140">
    <property type="entry name" value="Nucleic acid-binding proteins"/>
    <property type="match status" value="1"/>
</dbReference>
<dbReference type="SMART" id="SM01383">
    <property type="entry name" value="Ribosomal_L2"/>
    <property type="match status" value="1"/>
</dbReference>
<dbReference type="PANTHER" id="PTHR13691">
    <property type="entry name" value="RIBOSOMAL PROTEIN L2"/>
    <property type="match status" value="1"/>
</dbReference>
<evidence type="ECO:0000256" key="1">
    <source>
        <dbReference type="ARBA" id="ARBA00005636"/>
    </source>
</evidence>
<dbReference type="PANTHER" id="PTHR13691:SF5">
    <property type="entry name" value="LARGE RIBOSOMAL SUBUNIT PROTEIN UL2M"/>
    <property type="match status" value="1"/>
</dbReference>
<dbReference type="InterPro" id="IPR005880">
    <property type="entry name" value="Ribosomal_uL2_bac/org-type"/>
</dbReference>
<comment type="function">
    <text evidence="5">One of the primary rRNA binding proteins. Required for association of the 30S and 50S subunits to form the 70S ribosome, for tRNA binding and peptide bond formation. It has been suggested to have peptidyltransferase activity; this is somewhat controversial. Makes several contacts with the 16S rRNA in the 70S ribosome.</text>
</comment>
<accession>A0A1F7WER0</accession>
<evidence type="ECO:0000256" key="5">
    <source>
        <dbReference type="HAMAP-Rule" id="MF_01320"/>
    </source>
</evidence>
<gene>
    <name evidence="5" type="primary">rplB</name>
    <name evidence="9" type="ORF">A2480_02035</name>
</gene>
<dbReference type="FunFam" id="2.30.30.30:FF:000001">
    <property type="entry name" value="50S ribosomal protein L2"/>
    <property type="match status" value="1"/>
</dbReference>
<feature type="domain" description="Large ribosomal subunit protein uL2 C-terminal" evidence="7">
    <location>
        <begin position="125"/>
        <end position="254"/>
    </location>
</feature>
<proteinExistence type="inferred from homology"/>
<comment type="subunit">
    <text evidence="5">Part of the 50S ribosomal subunit. Forms a bridge to the 30S subunit in the 70S ribosome.</text>
</comment>
<feature type="compositionally biased region" description="Basic residues" evidence="6">
    <location>
        <begin position="272"/>
        <end position="281"/>
    </location>
</feature>
<dbReference type="InterPro" id="IPR014726">
    <property type="entry name" value="Ribosomal_uL2_dom3"/>
</dbReference>
<dbReference type="FunFam" id="2.40.50.140:FF:000003">
    <property type="entry name" value="50S ribosomal protein L2"/>
    <property type="match status" value="1"/>
</dbReference>
<dbReference type="NCBIfam" id="TIGR01171">
    <property type="entry name" value="rplB_bact"/>
    <property type="match status" value="1"/>
</dbReference>
<dbReference type="Proteomes" id="UP000176988">
    <property type="component" value="Unassembled WGS sequence"/>
</dbReference>
<dbReference type="SUPFAM" id="SSF50249">
    <property type="entry name" value="Nucleic acid-binding proteins"/>
    <property type="match status" value="1"/>
</dbReference>
<dbReference type="HAMAP" id="MF_01320_B">
    <property type="entry name" value="Ribosomal_uL2_B"/>
    <property type="match status" value="1"/>
</dbReference>
<dbReference type="InterPro" id="IPR008991">
    <property type="entry name" value="Translation_prot_SH3-like_sf"/>
</dbReference>
<feature type="compositionally biased region" description="Basic and acidic residues" evidence="6">
    <location>
        <begin position="230"/>
        <end position="240"/>
    </location>
</feature>
<keyword evidence="2 5" id="KW-0689">Ribosomal protein</keyword>
<evidence type="ECO:0000256" key="4">
    <source>
        <dbReference type="ARBA" id="ARBA00035242"/>
    </source>
</evidence>
<evidence type="ECO:0000256" key="2">
    <source>
        <dbReference type="ARBA" id="ARBA00022980"/>
    </source>
</evidence>
<evidence type="ECO:0000256" key="3">
    <source>
        <dbReference type="ARBA" id="ARBA00023274"/>
    </source>
</evidence>
<protein>
    <recommendedName>
        <fullName evidence="4 5">Large ribosomal subunit protein uL2</fullName>
    </recommendedName>
</protein>
<organism evidence="9 10">
    <name type="scientific">Candidatus Uhrbacteria bacterium RIFOXYC2_FULL_47_19</name>
    <dbReference type="NCBI Taxonomy" id="1802424"/>
    <lineage>
        <taxon>Bacteria</taxon>
        <taxon>Candidatus Uhriibacteriota</taxon>
    </lineage>
</organism>
<keyword evidence="3 5" id="KW-0687">Ribonucleoprotein</keyword>
<dbReference type="SMART" id="SM01382">
    <property type="entry name" value="Ribosomal_L2_C"/>
    <property type="match status" value="1"/>
</dbReference>
<dbReference type="PIRSF" id="PIRSF002158">
    <property type="entry name" value="Ribosomal_L2"/>
    <property type="match status" value="1"/>
</dbReference>
<dbReference type="InterPro" id="IPR022669">
    <property type="entry name" value="Ribosomal_uL2_C"/>
</dbReference>
<dbReference type="InterPro" id="IPR002171">
    <property type="entry name" value="Ribosomal_uL2"/>
</dbReference>
<dbReference type="InterPro" id="IPR022666">
    <property type="entry name" value="Ribosomal_uL2_RNA-bd_dom"/>
</dbReference>
<evidence type="ECO:0000313" key="10">
    <source>
        <dbReference type="Proteomes" id="UP000176988"/>
    </source>
</evidence>